<protein>
    <submittedName>
        <fullName evidence="2">Uncharacterized protein</fullName>
    </submittedName>
</protein>
<feature type="compositionally biased region" description="Basic and acidic residues" evidence="1">
    <location>
        <begin position="148"/>
        <end position="169"/>
    </location>
</feature>
<accession>A0A2W2BKN5</accession>
<feature type="compositionally biased region" description="Basic and acidic residues" evidence="1">
    <location>
        <begin position="225"/>
        <end position="306"/>
    </location>
</feature>
<evidence type="ECO:0000256" key="1">
    <source>
        <dbReference type="SAM" id="MobiDB-lite"/>
    </source>
</evidence>
<feature type="compositionally biased region" description="Basic and acidic residues" evidence="1">
    <location>
        <begin position="394"/>
        <end position="436"/>
    </location>
</feature>
<evidence type="ECO:0000313" key="3">
    <source>
        <dbReference type="Proteomes" id="UP000248749"/>
    </source>
</evidence>
<reference evidence="2 3" key="1">
    <citation type="submission" date="2018-01" db="EMBL/GenBank/DDBJ databases">
        <title>Draft genome sequence of Salinispora sp. 13K206.</title>
        <authorList>
            <person name="Sahin N."/>
            <person name="Saygin H."/>
            <person name="Ay H."/>
        </authorList>
    </citation>
    <scope>NUCLEOTIDE SEQUENCE [LARGE SCALE GENOMIC DNA]</scope>
    <source>
        <strain evidence="2 3">13K206</strain>
    </source>
</reference>
<evidence type="ECO:0000313" key="2">
    <source>
        <dbReference type="EMBL" id="PZF85840.1"/>
    </source>
</evidence>
<feature type="compositionally biased region" description="Basic and acidic residues" evidence="1">
    <location>
        <begin position="88"/>
        <end position="134"/>
    </location>
</feature>
<feature type="compositionally biased region" description="Basic and acidic residues" evidence="1">
    <location>
        <begin position="192"/>
        <end position="216"/>
    </location>
</feature>
<comment type="caution">
    <text evidence="2">The sequence shown here is derived from an EMBL/GenBank/DDBJ whole genome shotgun (WGS) entry which is preliminary data.</text>
</comment>
<feature type="compositionally biased region" description="Basic and acidic residues" evidence="1">
    <location>
        <begin position="330"/>
        <end position="348"/>
    </location>
</feature>
<proteinExistence type="predicted"/>
<sequence>MSRGYADRWHDPAEPSWMVEPTTEWHPQFPGQRYPGDNGVDYAPPPAPPAPRGRAAVVGRAEVPPLAPTRPDGTYLGRSWDDEPDGGGGRHDGPDGRRHGDEPYRRPTAEPTWRDDRQRSHRPEPEHRNGRGDRSGPGATGRPAAASHHQEQPGSDRYDSRASRPEPVGRDGPVSPAGRAEPGWLPEPGEEPPSRRPSASERPDGGRDRRPGDQPRRPRYPWGRPADEPRDAAVTAPRDRPAEVRRDRPVDGRLDRPVDGQWDRAPERRRDRPADGPRERPAAPWDRSQDDRWGGRAPDGQRDRMAGDGAGSAGRWQRSDGGSAGQPYPDGERRRPEPDERWRPRETAARAGTYPDRAPREAARPEAYREPRTYPAPPPDGGLPWPEPGAVRPGYDHDAGQRAEPRPDHRRPAAPVDRRRHESPHEAPPRYDDRRAGGGGRA</sequence>
<feature type="region of interest" description="Disordered" evidence="1">
    <location>
        <begin position="1"/>
        <end position="442"/>
    </location>
</feature>
<dbReference type="Proteomes" id="UP000248749">
    <property type="component" value="Unassembled WGS sequence"/>
</dbReference>
<keyword evidence="3" id="KW-1185">Reference proteome</keyword>
<organism evidence="2 3">
    <name type="scientific">Micromonospora deserti</name>
    <dbReference type="NCBI Taxonomy" id="2070366"/>
    <lineage>
        <taxon>Bacteria</taxon>
        <taxon>Bacillati</taxon>
        <taxon>Actinomycetota</taxon>
        <taxon>Actinomycetes</taxon>
        <taxon>Micromonosporales</taxon>
        <taxon>Micromonosporaceae</taxon>
        <taxon>Micromonospora</taxon>
    </lineage>
</organism>
<feature type="compositionally biased region" description="Basic and acidic residues" evidence="1">
    <location>
        <begin position="1"/>
        <end position="13"/>
    </location>
</feature>
<dbReference type="EMBL" id="POUB01000370">
    <property type="protein sequence ID" value="PZF85840.1"/>
    <property type="molecule type" value="Genomic_DNA"/>
</dbReference>
<dbReference type="AlphaFoldDB" id="A0A2W2BKN5"/>
<feature type="non-terminal residue" evidence="2">
    <location>
        <position position="442"/>
    </location>
</feature>
<feature type="compositionally biased region" description="Basic and acidic residues" evidence="1">
    <location>
        <begin position="357"/>
        <end position="372"/>
    </location>
</feature>
<feature type="compositionally biased region" description="Pro residues" evidence="1">
    <location>
        <begin position="374"/>
        <end position="387"/>
    </location>
</feature>
<feature type="compositionally biased region" description="Low complexity" evidence="1">
    <location>
        <begin position="52"/>
        <end position="64"/>
    </location>
</feature>
<name>A0A2W2BKN5_9ACTN</name>
<gene>
    <name evidence="2" type="ORF">C1I99_29365</name>
</gene>